<evidence type="ECO:0000256" key="1">
    <source>
        <dbReference type="SAM" id="Phobius"/>
    </source>
</evidence>
<reference evidence="2 3" key="1">
    <citation type="submission" date="2016-04" db="EMBL/GenBank/DDBJ databases">
        <title>First whole genome shotgun sequence of the bacterium Enteractinococcus sp. strain UASWS1574.</title>
        <authorList>
            <person name="Crovadore J."/>
            <person name="Chablais R."/>
            <person name="Lefort F."/>
        </authorList>
    </citation>
    <scope>NUCLEOTIDE SEQUENCE [LARGE SCALE GENOMIC DNA]</scope>
    <source>
        <strain evidence="2 3">UASWS1574</strain>
    </source>
</reference>
<name>A0A1B7LW36_9MICC</name>
<keyword evidence="3" id="KW-1185">Reference proteome</keyword>
<organism evidence="2 3">
    <name type="scientific">Enteractinococcus helveticum</name>
    <dbReference type="NCBI Taxonomy" id="1837282"/>
    <lineage>
        <taxon>Bacteria</taxon>
        <taxon>Bacillati</taxon>
        <taxon>Actinomycetota</taxon>
        <taxon>Actinomycetes</taxon>
        <taxon>Micrococcales</taxon>
        <taxon>Micrococcaceae</taxon>
    </lineage>
</organism>
<dbReference type="OrthoDB" id="87655at2"/>
<sequence>MIRQIQRTLVFFVGVFLIAMGIAISVRADLGTAPIASLPTVLSFATPVSVGTYIMSLNLLFVGLQALVLRRKFRLFQLIQIPVAVAFGLLVDTCMQLTSWLDPSSYFEQWCWIIVSVVSLALGVYIEVQPRLTYLPGDGIVFAIYTVLQNIPYGTVKVVVDTIMVGLAVLASWTLLDGLFGVREGTVFSALTVGIIIRVISRIDKRIRKTSAED</sequence>
<feature type="transmembrane region" description="Helical" evidence="1">
    <location>
        <begin position="9"/>
        <end position="28"/>
    </location>
</feature>
<dbReference type="PANTHER" id="PTHR40078">
    <property type="entry name" value="INTEGRAL MEMBRANE PROTEIN-RELATED"/>
    <property type="match status" value="1"/>
</dbReference>
<keyword evidence="1" id="KW-0812">Transmembrane</keyword>
<gene>
    <name evidence="2" type="ORF">A6F49_15260</name>
</gene>
<protein>
    <recommendedName>
        <fullName evidence="4">Integral membrane protein</fullName>
    </recommendedName>
</protein>
<dbReference type="Proteomes" id="UP000078292">
    <property type="component" value="Unassembled WGS sequence"/>
</dbReference>
<dbReference type="PANTHER" id="PTHR40078:SF1">
    <property type="entry name" value="INTEGRAL MEMBRANE PROTEIN"/>
    <property type="match status" value="1"/>
</dbReference>
<feature type="transmembrane region" description="Helical" evidence="1">
    <location>
        <begin position="182"/>
        <end position="200"/>
    </location>
</feature>
<comment type="caution">
    <text evidence="2">The sequence shown here is derived from an EMBL/GenBank/DDBJ whole genome shotgun (WGS) entry which is preliminary data.</text>
</comment>
<keyword evidence="1" id="KW-0472">Membrane</keyword>
<dbReference type="Pfam" id="PF19700">
    <property type="entry name" value="DUF6198"/>
    <property type="match status" value="1"/>
</dbReference>
<evidence type="ECO:0000313" key="3">
    <source>
        <dbReference type="Proteomes" id="UP000078292"/>
    </source>
</evidence>
<keyword evidence="1" id="KW-1133">Transmembrane helix</keyword>
<dbReference type="EMBL" id="LXEY01000022">
    <property type="protein sequence ID" value="OAV59232.1"/>
    <property type="molecule type" value="Genomic_DNA"/>
</dbReference>
<feature type="transmembrane region" description="Helical" evidence="1">
    <location>
        <begin position="158"/>
        <end position="176"/>
    </location>
</feature>
<dbReference type="RefSeq" id="WP_052505017.1">
    <property type="nucleotide sequence ID" value="NZ_LXEY01000022.1"/>
</dbReference>
<feature type="transmembrane region" description="Helical" evidence="1">
    <location>
        <begin position="48"/>
        <end position="69"/>
    </location>
</feature>
<dbReference type="InterPro" id="IPR038750">
    <property type="entry name" value="YczE/YyaS-like"/>
</dbReference>
<proteinExistence type="predicted"/>
<evidence type="ECO:0008006" key="4">
    <source>
        <dbReference type="Google" id="ProtNLM"/>
    </source>
</evidence>
<evidence type="ECO:0000313" key="2">
    <source>
        <dbReference type="EMBL" id="OAV59232.1"/>
    </source>
</evidence>
<dbReference type="AlphaFoldDB" id="A0A1B7LW36"/>
<feature type="transmembrane region" description="Helical" evidence="1">
    <location>
        <begin position="107"/>
        <end position="126"/>
    </location>
</feature>
<accession>A0A1B7LW36</accession>